<keyword evidence="6 10" id="KW-0378">Hydrolase</keyword>
<dbReference type="EMBL" id="BMEV01000041">
    <property type="protein sequence ID" value="GFZ80327.1"/>
    <property type="molecule type" value="Genomic_DNA"/>
</dbReference>
<dbReference type="GO" id="GO:0042274">
    <property type="term" value="P:ribosomal small subunit biogenesis"/>
    <property type="evidence" value="ECO:0007669"/>
    <property type="project" value="UniProtKB-UniRule"/>
</dbReference>
<evidence type="ECO:0000313" key="13">
    <source>
        <dbReference type="EMBL" id="GFZ80327.1"/>
    </source>
</evidence>
<comment type="similarity">
    <text evidence="10">Belongs to the TRAFAC class YlqF/YawG GTPase family. RsgA subfamily.</text>
</comment>
<dbReference type="GO" id="GO:0005525">
    <property type="term" value="F:GTP binding"/>
    <property type="evidence" value="ECO:0007669"/>
    <property type="project" value="UniProtKB-UniRule"/>
</dbReference>
<keyword evidence="3 10" id="KW-0479">Metal-binding</keyword>
<dbReference type="GO" id="GO:0046872">
    <property type="term" value="F:metal ion binding"/>
    <property type="evidence" value="ECO:0007669"/>
    <property type="project" value="UniProtKB-KW"/>
</dbReference>
<keyword evidence="1 10" id="KW-0963">Cytoplasm</keyword>
<evidence type="ECO:0000256" key="8">
    <source>
        <dbReference type="ARBA" id="ARBA00022884"/>
    </source>
</evidence>
<evidence type="ECO:0000256" key="10">
    <source>
        <dbReference type="HAMAP-Rule" id="MF_01820"/>
    </source>
</evidence>
<feature type="binding site" evidence="10">
    <location>
        <position position="286"/>
    </location>
    <ligand>
        <name>Zn(2+)</name>
        <dbReference type="ChEBI" id="CHEBI:29105"/>
    </ligand>
</feature>
<keyword evidence="8 10" id="KW-0694">RNA-binding</keyword>
<dbReference type="Gene3D" id="3.40.50.300">
    <property type="entry name" value="P-loop containing nucleotide triphosphate hydrolases"/>
    <property type="match status" value="1"/>
</dbReference>
<dbReference type="GO" id="GO:0019843">
    <property type="term" value="F:rRNA binding"/>
    <property type="evidence" value="ECO:0007669"/>
    <property type="project" value="UniProtKB-KW"/>
</dbReference>
<comment type="subcellular location">
    <subcellularLocation>
        <location evidence="10">Cytoplasm</location>
    </subcellularLocation>
</comment>
<dbReference type="Pfam" id="PF03193">
    <property type="entry name" value="RsgA_GTPase"/>
    <property type="match status" value="1"/>
</dbReference>
<organism evidence="13 14">
    <name type="scientific">Compostibacillus humi</name>
    <dbReference type="NCBI Taxonomy" id="1245525"/>
    <lineage>
        <taxon>Bacteria</taxon>
        <taxon>Bacillati</taxon>
        <taxon>Bacillota</taxon>
        <taxon>Bacilli</taxon>
        <taxon>Bacillales</taxon>
        <taxon>Bacillaceae</taxon>
        <taxon>Compostibacillus</taxon>
    </lineage>
</organism>
<protein>
    <recommendedName>
        <fullName evidence="10">Small ribosomal subunit biogenesis GTPase RsgA</fullName>
        <ecNumber evidence="10">3.6.1.-</ecNumber>
    </recommendedName>
</protein>
<dbReference type="InterPro" id="IPR027417">
    <property type="entry name" value="P-loop_NTPase"/>
</dbReference>
<gene>
    <name evidence="13" type="primary">rsgA2</name>
    <name evidence="10" type="synonym">rsgA</name>
    <name evidence="13" type="ORF">GCM10010978_21770</name>
</gene>
<reference evidence="13" key="1">
    <citation type="journal article" date="2014" name="Int. J. Syst. Evol. Microbiol.">
        <title>Complete genome sequence of Corynebacterium casei LMG S-19264T (=DSM 44701T), isolated from a smear-ripened cheese.</title>
        <authorList>
            <consortium name="US DOE Joint Genome Institute (JGI-PGF)"/>
            <person name="Walter F."/>
            <person name="Albersmeier A."/>
            <person name="Kalinowski J."/>
            <person name="Ruckert C."/>
        </authorList>
    </citation>
    <scope>NUCLEOTIDE SEQUENCE</scope>
    <source>
        <strain evidence="13">CGMCC 1.12360</strain>
    </source>
</reference>
<evidence type="ECO:0000313" key="14">
    <source>
        <dbReference type="Proteomes" id="UP000602050"/>
    </source>
</evidence>
<dbReference type="InterPro" id="IPR030378">
    <property type="entry name" value="G_CP_dom"/>
</dbReference>
<dbReference type="CDD" id="cd01854">
    <property type="entry name" value="YjeQ_EngC"/>
    <property type="match status" value="1"/>
</dbReference>
<dbReference type="Proteomes" id="UP000602050">
    <property type="component" value="Unassembled WGS sequence"/>
</dbReference>
<sequence>MNQNDMKNLGLTEQLFQESKLYSNLFIGRVSSQSKNLYKVMTESGEITAQVSGKFHFHTQDFSHFPAVGDFVMVDRTDNTKGNGVIHHVLPRKSVFARKAAGSKDDVQVVAANIDTVFICMALNNDYNLRRLERYLSIAWDSGAMPVVVLTKSDLCNDIESKVYEISSIAFGVDVHVTSSTSEEGVESLKKYLGNGQTVAFIGSSGVGKSTLINRLLGRNLLDTGETRKDDKGRHTTTRRELIIFPDSGVVIDTPGMRELRIMHADLSKTFVDIEELAAECKFNDCTHTNESDCAVQREIQAGTLSADRLESYRKLLKEKKYEGLNSKMIEREKLNAMFKEMGGMKSAKKFLNNQKRKKRR</sequence>
<comment type="function">
    <text evidence="10">One of several proteins that assist in the late maturation steps of the functional core of the 30S ribosomal subunit. Helps release RbfA from mature subunits. May play a role in the assembly of ribosomal proteins into the subunit. Circularly permuted GTPase that catalyzes slow GTP hydrolysis, GTPase activity is stimulated by the 30S ribosomal subunit.</text>
</comment>
<dbReference type="PROSITE" id="PS51721">
    <property type="entry name" value="G_CP"/>
    <property type="match status" value="1"/>
</dbReference>
<evidence type="ECO:0000256" key="3">
    <source>
        <dbReference type="ARBA" id="ARBA00022723"/>
    </source>
</evidence>
<feature type="domain" description="EngC GTPase" evidence="11">
    <location>
        <begin position="112"/>
        <end position="258"/>
    </location>
</feature>
<feature type="binding site" evidence="10">
    <location>
        <position position="281"/>
    </location>
    <ligand>
        <name>Zn(2+)</name>
        <dbReference type="ChEBI" id="CHEBI:29105"/>
    </ligand>
</feature>
<feature type="binding site" evidence="10">
    <location>
        <begin position="203"/>
        <end position="211"/>
    </location>
    <ligand>
        <name>GTP</name>
        <dbReference type="ChEBI" id="CHEBI:37565"/>
    </ligand>
</feature>
<keyword evidence="7 10" id="KW-0862">Zinc</keyword>
<dbReference type="InterPro" id="IPR010914">
    <property type="entry name" value="RsgA_GTPase_dom"/>
</dbReference>
<dbReference type="PANTHER" id="PTHR32120:SF10">
    <property type="entry name" value="SMALL RIBOSOMAL SUBUNIT BIOGENESIS GTPASE RSGA"/>
    <property type="match status" value="1"/>
</dbReference>
<dbReference type="NCBIfam" id="TIGR00157">
    <property type="entry name" value="ribosome small subunit-dependent GTPase A"/>
    <property type="match status" value="1"/>
</dbReference>
<evidence type="ECO:0000256" key="7">
    <source>
        <dbReference type="ARBA" id="ARBA00022833"/>
    </source>
</evidence>
<name>A0A8J2TN20_9BACI</name>
<dbReference type="HAMAP" id="MF_01820">
    <property type="entry name" value="GTPase_RsgA"/>
    <property type="match status" value="1"/>
</dbReference>
<dbReference type="AlphaFoldDB" id="A0A8J2TN20"/>
<dbReference type="InterPro" id="IPR004881">
    <property type="entry name" value="Ribosome_biogen_GTPase_RsgA"/>
</dbReference>
<evidence type="ECO:0000256" key="1">
    <source>
        <dbReference type="ARBA" id="ARBA00022490"/>
    </source>
</evidence>
<feature type="binding site" evidence="10">
    <location>
        <begin position="151"/>
        <end position="154"/>
    </location>
    <ligand>
        <name>GTP</name>
        <dbReference type="ChEBI" id="CHEBI:37565"/>
    </ligand>
</feature>
<evidence type="ECO:0000256" key="5">
    <source>
        <dbReference type="ARBA" id="ARBA00022741"/>
    </source>
</evidence>
<evidence type="ECO:0000256" key="2">
    <source>
        <dbReference type="ARBA" id="ARBA00022517"/>
    </source>
</evidence>
<keyword evidence="9 10" id="KW-0342">GTP-binding</keyword>
<evidence type="ECO:0000256" key="6">
    <source>
        <dbReference type="ARBA" id="ARBA00022801"/>
    </source>
</evidence>
<feature type="binding site" evidence="10">
    <location>
        <position position="288"/>
    </location>
    <ligand>
        <name>Zn(2+)</name>
        <dbReference type="ChEBI" id="CHEBI:29105"/>
    </ligand>
</feature>
<feature type="binding site" evidence="10">
    <location>
        <position position="294"/>
    </location>
    <ligand>
        <name>Zn(2+)</name>
        <dbReference type="ChEBI" id="CHEBI:29105"/>
    </ligand>
</feature>
<dbReference type="SUPFAM" id="SSF52540">
    <property type="entry name" value="P-loop containing nucleoside triphosphate hydrolases"/>
    <property type="match status" value="1"/>
</dbReference>
<dbReference type="InterPro" id="IPR012340">
    <property type="entry name" value="NA-bd_OB-fold"/>
</dbReference>
<dbReference type="EC" id="3.6.1.-" evidence="10"/>
<evidence type="ECO:0000256" key="4">
    <source>
        <dbReference type="ARBA" id="ARBA00022730"/>
    </source>
</evidence>
<keyword evidence="2 10" id="KW-0690">Ribosome biogenesis</keyword>
<proteinExistence type="inferred from homology"/>
<evidence type="ECO:0000256" key="9">
    <source>
        <dbReference type="ARBA" id="ARBA00023134"/>
    </source>
</evidence>
<dbReference type="Gene3D" id="2.40.50.140">
    <property type="entry name" value="Nucleic acid-binding proteins"/>
    <property type="match status" value="1"/>
</dbReference>
<dbReference type="Gene3D" id="1.10.40.50">
    <property type="entry name" value="Probable gtpase engc, domain 3"/>
    <property type="match status" value="1"/>
</dbReference>
<keyword evidence="14" id="KW-1185">Reference proteome</keyword>
<evidence type="ECO:0000259" key="11">
    <source>
        <dbReference type="PROSITE" id="PS50936"/>
    </source>
</evidence>
<accession>A0A8J2TN20</accession>
<comment type="subunit">
    <text evidence="10">Monomer. Associates with 30S ribosomal subunit, binds 16S rRNA.</text>
</comment>
<comment type="caution">
    <text evidence="13">The sequence shown here is derived from an EMBL/GenBank/DDBJ whole genome shotgun (WGS) entry which is preliminary data.</text>
</comment>
<dbReference type="PROSITE" id="PS50936">
    <property type="entry name" value="ENGC_GTPASE"/>
    <property type="match status" value="1"/>
</dbReference>
<dbReference type="GO" id="GO:0005737">
    <property type="term" value="C:cytoplasm"/>
    <property type="evidence" value="ECO:0007669"/>
    <property type="project" value="UniProtKB-SubCell"/>
</dbReference>
<keyword evidence="5 10" id="KW-0547">Nucleotide-binding</keyword>
<evidence type="ECO:0000259" key="12">
    <source>
        <dbReference type="PROSITE" id="PS51721"/>
    </source>
</evidence>
<dbReference type="PANTHER" id="PTHR32120">
    <property type="entry name" value="SMALL RIBOSOMAL SUBUNIT BIOGENESIS GTPASE RSGA"/>
    <property type="match status" value="1"/>
</dbReference>
<dbReference type="SUPFAM" id="SSF50249">
    <property type="entry name" value="Nucleic acid-binding proteins"/>
    <property type="match status" value="1"/>
</dbReference>
<feature type="domain" description="CP-type G" evidence="12">
    <location>
        <begin position="104"/>
        <end position="260"/>
    </location>
</feature>
<reference evidence="13" key="2">
    <citation type="submission" date="2020-09" db="EMBL/GenBank/DDBJ databases">
        <authorList>
            <person name="Sun Q."/>
            <person name="Zhou Y."/>
        </authorList>
    </citation>
    <scope>NUCLEOTIDE SEQUENCE</scope>
    <source>
        <strain evidence="13">CGMCC 1.12360</strain>
    </source>
</reference>
<comment type="cofactor">
    <cofactor evidence="10">
        <name>Zn(2+)</name>
        <dbReference type="ChEBI" id="CHEBI:29105"/>
    </cofactor>
    <text evidence="10">Binds 1 zinc ion per subunit.</text>
</comment>
<keyword evidence="4 10" id="KW-0699">rRNA-binding</keyword>
<dbReference type="GO" id="GO:0003924">
    <property type="term" value="F:GTPase activity"/>
    <property type="evidence" value="ECO:0007669"/>
    <property type="project" value="UniProtKB-UniRule"/>
</dbReference>